<sequence>MLLQIRSGEVPELIQHTAKEIAGAFYDMNRTDQFRAQAGTQRRFVKMHWKDHIQTAIDSLVGVMALPGTTEHVKQEIYDAITEFNDRASEKTPELSLRNLQ</sequence>
<proteinExistence type="predicted"/>
<accession>A0AA88F876</accession>
<evidence type="ECO:0000313" key="2">
    <source>
        <dbReference type="Proteomes" id="UP000473658"/>
    </source>
</evidence>
<evidence type="ECO:0000313" key="1">
    <source>
        <dbReference type="EMBL" id="KAA3504604.1"/>
    </source>
</evidence>
<dbReference type="AlphaFoldDB" id="A0AA88F876"/>
<reference evidence="1 2" key="1">
    <citation type="submission" date="2018-08" db="EMBL/GenBank/DDBJ databases">
        <title>Crown Gall in kiwifruit.</title>
        <authorList>
            <person name="Visnovsky S.B."/>
            <person name="Pitman A.R."/>
        </authorList>
    </citation>
    <scope>NUCLEOTIDE SEQUENCE [LARGE SCALE GENOMIC DNA]</scope>
    <source>
        <strain evidence="1 2">SBV_302_78_2</strain>
    </source>
</reference>
<name>A0AA88F876_RHIRH</name>
<gene>
    <name evidence="1" type="ORF">DXM27_05160</name>
</gene>
<dbReference type="EMBL" id="QRFF01000001">
    <property type="protein sequence ID" value="KAA3504604.1"/>
    <property type="molecule type" value="Genomic_DNA"/>
</dbReference>
<organism evidence="1 2">
    <name type="scientific">Rhizobium rhizogenes</name>
    <name type="common">Agrobacterium rhizogenes</name>
    <dbReference type="NCBI Taxonomy" id="359"/>
    <lineage>
        <taxon>Bacteria</taxon>
        <taxon>Pseudomonadati</taxon>
        <taxon>Pseudomonadota</taxon>
        <taxon>Alphaproteobacteria</taxon>
        <taxon>Hyphomicrobiales</taxon>
        <taxon>Rhizobiaceae</taxon>
        <taxon>Rhizobium/Agrobacterium group</taxon>
        <taxon>Rhizobium</taxon>
    </lineage>
</organism>
<dbReference type="Proteomes" id="UP000473658">
    <property type="component" value="Unassembled WGS sequence"/>
</dbReference>
<comment type="caution">
    <text evidence="1">The sequence shown here is derived from an EMBL/GenBank/DDBJ whole genome shotgun (WGS) entry which is preliminary data.</text>
</comment>
<dbReference type="RefSeq" id="WP_149898052.1">
    <property type="nucleotide sequence ID" value="NZ_QRFF01000001.1"/>
</dbReference>
<protein>
    <submittedName>
        <fullName evidence="1">Uncharacterized protein</fullName>
    </submittedName>
</protein>